<evidence type="ECO:0000313" key="3">
    <source>
        <dbReference type="EMBL" id="EXJ74376.1"/>
    </source>
</evidence>
<dbReference type="RefSeq" id="XP_007741476.1">
    <property type="nucleotide sequence ID" value="XM_007743286.1"/>
</dbReference>
<keyword evidence="2" id="KW-1133">Transmembrane helix</keyword>
<dbReference type="HOGENOM" id="CLU_115921_0_0_1"/>
<protein>
    <submittedName>
        <fullName evidence="3">Uncharacterized protein</fullName>
    </submittedName>
</protein>
<dbReference type="AlphaFoldDB" id="W9XBU5"/>
<keyword evidence="2" id="KW-0812">Transmembrane</keyword>
<dbReference type="EMBL" id="AMGX01000003">
    <property type="protein sequence ID" value="EXJ74376.1"/>
    <property type="molecule type" value="Genomic_DNA"/>
</dbReference>
<feature type="region of interest" description="Disordered" evidence="1">
    <location>
        <begin position="21"/>
        <end position="74"/>
    </location>
</feature>
<keyword evidence="2" id="KW-0472">Membrane</keyword>
<comment type="caution">
    <text evidence="3">The sequence shown here is derived from an EMBL/GenBank/DDBJ whole genome shotgun (WGS) entry which is preliminary data.</text>
</comment>
<dbReference type="GeneID" id="19187403"/>
<dbReference type="OrthoDB" id="4161617at2759"/>
<name>W9XBU5_9EURO</name>
<sequence>MDHTFLAQSITSADPSIAASWVQWRSEDSQTTSDRDPTPTTVNEVDLPTSASSTAVGSSNSTPPPPLSASSLSMTTVLTSSPLSFPPSTVPYSPLPTSTETSTSASVNTTITSPPSSAYTTGIYIALGIFLFFGIMCALVTSPVTATAIKGLLGRRGRAREQ</sequence>
<dbReference type="Proteomes" id="UP000019471">
    <property type="component" value="Unassembled WGS sequence"/>
</dbReference>
<feature type="compositionally biased region" description="Low complexity" evidence="1">
    <location>
        <begin position="49"/>
        <end position="61"/>
    </location>
</feature>
<evidence type="ECO:0000256" key="2">
    <source>
        <dbReference type="SAM" id="Phobius"/>
    </source>
</evidence>
<evidence type="ECO:0000256" key="1">
    <source>
        <dbReference type="SAM" id="MobiDB-lite"/>
    </source>
</evidence>
<evidence type="ECO:0000313" key="4">
    <source>
        <dbReference type="Proteomes" id="UP000019471"/>
    </source>
</evidence>
<feature type="transmembrane region" description="Helical" evidence="2">
    <location>
        <begin position="123"/>
        <end position="153"/>
    </location>
</feature>
<proteinExistence type="predicted"/>
<keyword evidence="4" id="KW-1185">Reference proteome</keyword>
<gene>
    <name evidence="3" type="ORF">A1O5_02672</name>
</gene>
<feature type="compositionally biased region" description="Basic and acidic residues" evidence="1">
    <location>
        <begin position="25"/>
        <end position="37"/>
    </location>
</feature>
<reference evidence="3 4" key="1">
    <citation type="submission" date="2013-03" db="EMBL/GenBank/DDBJ databases">
        <title>The Genome Sequence of Cladophialophora psammophila CBS 110553.</title>
        <authorList>
            <consortium name="The Broad Institute Genomics Platform"/>
            <person name="Cuomo C."/>
            <person name="de Hoog S."/>
            <person name="Gorbushina A."/>
            <person name="Walker B."/>
            <person name="Young S.K."/>
            <person name="Zeng Q."/>
            <person name="Gargeya S."/>
            <person name="Fitzgerald M."/>
            <person name="Haas B."/>
            <person name="Abouelleil A."/>
            <person name="Allen A.W."/>
            <person name="Alvarado L."/>
            <person name="Arachchi H.M."/>
            <person name="Berlin A.M."/>
            <person name="Chapman S.B."/>
            <person name="Gainer-Dewar J."/>
            <person name="Goldberg J."/>
            <person name="Griggs A."/>
            <person name="Gujja S."/>
            <person name="Hansen M."/>
            <person name="Howarth C."/>
            <person name="Imamovic A."/>
            <person name="Ireland A."/>
            <person name="Larimer J."/>
            <person name="McCowan C."/>
            <person name="Murphy C."/>
            <person name="Pearson M."/>
            <person name="Poon T.W."/>
            <person name="Priest M."/>
            <person name="Roberts A."/>
            <person name="Saif S."/>
            <person name="Shea T."/>
            <person name="Sisk P."/>
            <person name="Sykes S."/>
            <person name="Wortman J."/>
            <person name="Nusbaum C."/>
            <person name="Birren B."/>
        </authorList>
    </citation>
    <scope>NUCLEOTIDE SEQUENCE [LARGE SCALE GENOMIC DNA]</scope>
    <source>
        <strain evidence="3 4">CBS 110553</strain>
    </source>
</reference>
<organism evidence="3 4">
    <name type="scientific">Cladophialophora psammophila CBS 110553</name>
    <dbReference type="NCBI Taxonomy" id="1182543"/>
    <lineage>
        <taxon>Eukaryota</taxon>
        <taxon>Fungi</taxon>
        <taxon>Dikarya</taxon>
        <taxon>Ascomycota</taxon>
        <taxon>Pezizomycotina</taxon>
        <taxon>Eurotiomycetes</taxon>
        <taxon>Chaetothyriomycetidae</taxon>
        <taxon>Chaetothyriales</taxon>
        <taxon>Herpotrichiellaceae</taxon>
        <taxon>Cladophialophora</taxon>
    </lineage>
</organism>
<accession>W9XBU5</accession>